<evidence type="ECO:0000313" key="3">
    <source>
        <dbReference type="Proteomes" id="UP000814176"/>
    </source>
</evidence>
<feature type="compositionally biased region" description="Basic residues" evidence="1">
    <location>
        <begin position="226"/>
        <end position="235"/>
    </location>
</feature>
<reference evidence="2 3" key="1">
    <citation type="journal article" date="2021" name="Environ. Microbiol.">
        <title>Gene family expansions and transcriptome signatures uncover fungal adaptations to wood decay.</title>
        <authorList>
            <person name="Hage H."/>
            <person name="Miyauchi S."/>
            <person name="Viragh M."/>
            <person name="Drula E."/>
            <person name="Min B."/>
            <person name="Chaduli D."/>
            <person name="Navarro D."/>
            <person name="Favel A."/>
            <person name="Norest M."/>
            <person name="Lesage-Meessen L."/>
            <person name="Balint B."/>
            <person name="Merenyi Z."/>
            <person name="de Eugenio L."/>
            <person name="Morin E."/>
            <person name="Martinez A.T."/>
            <person name="Baldrian P."/>
            <person name="Stursova M."/>
            <person name="Martinez M.J."/>
            <person name="Novotny C."/>
            <person name="Magnuson J.K."/>
            <person name="Spatafora J.W."/>
            <person name="Maurice S."/>
            <person name="Pangilinan J."/>
            <person name="Andreopoulos W."/>
            <person name="LaButti K."/>
            <person name="Hundley H."/>
            <person name="Na H."/>
            <person name="Kuo A."/>
            <person name="Barry K."/>
            <person name="Lipzen A."/>
            <person name="Henrissat B."/>
            <person name="Riley R."/>
            <person name="Ahrendt S."/>
            <person name="Nagy L.G."/>
            <person name="Grigoriev I.V."/>
            <person name="Martin F."/>
            <person name="Rosso M.N."/>
        </authorList>
    </citation>
    <scope>NUCLEOTIDE SEQUENCE [LARGE SCALE GENOMIC DNA]</scope>
    <source>
        <strain evidence="2 3">CIRM-BRFM 1785</strain>
    </source>
</reference>
<keyword evidence="3" id="KW-1185">Reference proteome</keyword>
<feature type="compositionally biased region" description="Basic and acidic residues" evidence="1">
    <location>
        <begin position="195"/>
        <end position="211"/>
    </location>
</feature>
<protein>
    <submittedName>
        <fullName evidence="2">Uncharacterized protein</fullName>
    </submittedName>
</protein>
<feature type="compositionally biased region" description="Low complexity" evidence="1">
    <location>
        <begin position="152"/>
        <end position="164"/>
    </location>
</feature>
<evidence type="ECO:0000256" key="1">
    <source>
        <dbReference type="SAM" id="MobiDB-lite"/>
    </source>
</evidence>
<evidence type="ECO:0000313" key="2">
    <source>
        <dbReference type="EMBL" id="KAH9829117.1"/>
    </source>
</evidence>
<proteinExistence type="predicted"/>
<dbReference type="EMBL" id="JADCUA010000043">
    <property type="protein sequence ID" value="KAH9829117.1"/>
    <property type="molecule type" value="Genomic_DNA"/>
</dbReference>
<dbReference type="RefSeq" id="XP_047772635.1">
    <property type="nucleotide sequence ID" value="XM_047918613.1"/>
</dbReference>
<feature type="compositionally biased region" description="Polar residues" evidence="1">
    <location>
        <begin position="108"/>
        <end position="117"/>
    </location>
</feature>
<feature type="region of interest" description="Disordered" evidence="1">
    <location>
        <begin position="18"/>
        <end position="270"/>
    </location>
</feature>
<accession>A0ABQ8JXZ9</accession>
<feature type="compositionally biased region" description="Low complexity" evidence="1">
    <location>
        <begin position="79"/>
        <end position="88"/>
    </location>
</feature>
<comment type="caution">
    <text evidence="2">The sequence shown here is derived from an EMBL/GenBank/DDBJ whole genome shotgun (WGS) entry which is preliminary data.</text>
</comment>
<feature type="compositionally biased region" description="Basic and acidic residues" evidence="1">
    <location>
        <begin position="257"/>
        <end position="270"/>
    </location>
</feature>
<dbReference type="Proteomes" id="UP000814176">
    <property type="component" value="Unassembled WGS sequence"/>
</dbReference>
<name>A0ABQ8JXZ9_9APHY</name>
<dbReference type="GeneID" id="71999345"/>
<gene>
    <name evidence="2" type="ORF">C8Q71DRAFT_449868</name>
</gene>
<feature type="compositionally biased region" description="Polar residues" evidence="1">
    <location>
        <begin position="37"/>
        <end position="49"/>
    </location>
</feature>
<organism evidence="2 3">
    <name type="scientific">Rhodofomes roseus</name>
    <dbReference type="NCBI Taxonomy" id="34475"/>
    <lineage>
        <taxon>Eukaryota</taxon>
        <taxon>Fungi</taxon>
        <taxon>Dikarya</taxon>
        <taxon>Basidiomycota</taxon>
        <taxon>Agaricomycotina</taxon>
        <taxon>Agaricomycetes</taxon>
        <taxon>Polyporales</taxon>
        <taxon>Rhodofomes</taxon>
    </lineage>
</organism>
<sequence>MVHPRPHFIFPPFSCIPLPTPVPGQRPEASRDLWNFACSQTRPTASSPAGRTHRARDTSRNPPWHPSSRPTLNRRSTSRARPSSRPIPQLLLRPRTGNSARLPRLRRNNSTMPSTLSRAPVVLLSAPTQTQTRRQGDGACGPAPSSHRRPASAHTARPTTPRTSRANRHDKRPKTSDGPPSYVRPCHSLANSSTKPERRRITSLPKPDKFNARATRRAIRPEHTSSRPKRRHRNSGSKSPPPRHPTLGKRSPSDWALETRHVRPPEMQHD</sequence>